<dbReference type="Proteomes" id="UP000663832">
    <property type="component" value="Unassembled WGS sequence"/>
</dbReference>
<proteinExistence type="predicted"/>
<dbReference type="EMBL" id="CAJNOM010007922">
    <property type="protein sequence ID" value="CAF1677777.1"/>
    <property type="molecule type" value="Genomic_DNA"/>
</dbReference>
<protein>
    <recommendedName>
        <fullName evidence="4">DNA-directed RNA polymerase III subunit RPC9</fullName>
    </recommendedName>
</protein>
<sequence>KQLLTYLLKRTVEERPKTYLEILEIPSIRDVSENPSDEEKAFVIRVLDNLLPLNE</sequence>
<dbReference type="OrthoDB" id="10252354at2759"/>
<name>A0A816GNU9_9BILA</name>
<dbReference type="AlphaFoldDB" id="A0A816GNU9"/>
<evidence type="ECO:0000313" key="2">
    <source>
        <dbReference type="EMBL" id="CAF1677777.1"/>
    </source>
</evidence>
<evidence type="ECO:0000313" key="3">
    <source>
        <dbReference type="Proteomes" id="UP000663832"/>
    </source>
</evidence>
<dbReference type="EMBL" id="CAJNOI010007483">
    <property type="protein sequence ID" value="CAF1589182.1"/>
    <property type="molecule type" value="Genomic_DNA"/>
</dbReference>
<comment type="caution">
    <text evidence="2">The sequence shown here is derived from an EMBL/GenBank/DDBJ whole genome shotgun (WGS) entry which is preliminary data.</text>
</comment>
<evidence type="ECO:0000313" key="1">
    <source>
        <dbReference type="EMBL" id="CAF1589182.1"/>
    </source>
</evidence>
<dbReference type="Proteomes" id="UP000663877">
    <property type="component" value="Unassembled WGS sequence"/>
</dbReference>
<accession>A0A816GNU9</accession>
<reference evidence="2" key="1">
    <citation type="submission" date="2021-02" db="EMBL/GenBank/DDBJ databases">
        <authorList>
            <person name="Nowell W R."/>
        </authorList>
    </citation>
    <scope>NUCLEOTIDE SEQUENCE</scope>
</reference>
<evidence type="ECO:0008006" key="4">
    <source>
        <dbReference type="Google" id="ProtNLM"/>
    </source>
</evidence>
<keyword evidence="3" id="KW-1185">Reference proteome</keyword>
<organism evidence="2 3">
    <name type="scientific">Adineta steineri</name>
    <dbReference type="NCBI Taxonomy" id="433720"/>
    <lineage>
        <taxon>Eukaryota</taxon>
        <taxon>Metazoa</taxon>
        <taxon>Spiralia</taxon>
        <taxon>Gnathifera</taxon>
        <taxon>Rotifera</taxon>
        <taxon>Eurotatoria</taxon>
        <taxon>Bdelloidea</taxon>
        <taxon>Adinetida</taxon>
        <taxon>Adinetidae</taxon>
        <taxon>Adineta</taxon>
    </lineage>
</organism>
<feature type="non-terminal residue" evidence="2">
    <location>
        <position position="55"/>
    </location>
</feature>
<gene>
    <name evidence="1" type="ORF">BJG266_LOCUS49468</name>
    <name evidence="2" type="ORF">QVE165_LOCUS66554</name>
</gene>